<sequence>MNSVPFYSDAFVSAKKSLQKHFPVLLPCSLFQYTNAVLQASAPVCFLFQPFLSGLKPSKEAVVQNSSSDGEVLGKYAIEEAMETFKGHLAGGCVSKGKELVRAKQNLEKTLQEANMSQENLIVAHEDVQTLIFRIKPKDFRGLNISSDLLKVTTSIKNQTRHSMSFPTALTERARALPANEMRLTCVYLKASCLFQDEKNSSLLNNDILGATLGDVKITNLSQPVEIRFWHNLRPVSNYNMTCVFWMEGREEGTLGTWSPADCNTIFQEGIVICQCYHLTYFAVLLQISPPPLDEGLLDALTYITSIGCSVSAAACLLTACLYLCSRKKQHNPTTKIHVNLLVALFFLKTSFLVSGPLASVTSSQPCQVAAAFLHYSLLCGLTWMALEGFHLYMLVIRVYNVYIRHYLLKLCAAGWGLPCLMVMVIFLINKEVYGIHQVQTSHSYSNRTMCWITSIKAHYFNLIYVSGAVLFNMIVLMLVVWQLRQLGAKSCQQKEHSCRDLVTVLGLTCLLGTTWALAFVSFGVFSIPQLFLFTILNALQGLFICLWCCALRCRSQESGSGGTSRPSQ</sequence>
<organism evidence="1 2">
    <name type="scientific">Sphaerodactylus townsendi</name>
    <dbReference type="NCBI Taxonomy" id="933632"/>
    <lineage>
        <taxon>Eukaryota</taxon>
        <taxon>Metazoa</taxon>
        <taxon>Chordata</taxon>
        <taxon>Craniata</taxon>
        <taxon>Vertebrata</taxon>
        <taxon>Euteleostomi</taxon>
        <taxon>Lepidosauria</taxon>
        <taxon>Squamata</taxon>
        <taxon>Bifurcata</taxon>
        <taxon>Gekkota</taxon>
        <taxon>Sphaerodactylidae</taxon>
        <taxon>Sphaerodactylus</taxon>
    </lineage>
</organism>
<gene>
    <name evidence="1" type="ORF">K3G42_004168</name>
</gene>
<dbReference type="Proteomes" id="UP000827872">
    <property type="component" value="Linkage Group LG14"/>
</dbReference>
<dbReference type="EMBL" id="CM037627">
    <property type="protein sequence ID" value="KAH7989186.1"/>
    <property type="molecule type" value="Genomic_DNA"/>
</dbReference>
<reference evidence="1" key="1">
    <citation type="submission" date="2021-08" db="EMBL/GenBank/DDBJ databases">
        <title>The first chromosome-level gecko genome reveals the dynamic sex chromosomes of Neotropical dwarf geckos (Sphaerodactylidae: Sphaerodactylus).</title>
        <authorList>
            <person name="Pinto B.J."/>
            <person name="Keating S.E."/>
            <person name="Gamble T."/>
        </authorList>
    </citation>
    <scope>NUCLEOTIDE SEQUENCE</scope>
    <source>
        <strain evidence="1">TG3544</strain>
    </source>
</reference>
<evidence type="ECO:0000313" key="1">
    <source>
        <dbReference type="EMBL" id="KAH7989186.1"/>
    </source>
</evidence>
<proteinExistence type="predicted"/>
<protein>
    <submittedName>
        <fullName evidence="1">Uncharacterized protein</fullName>
    </submittedName>
</protein>
<keyword evidence="2" id="KW-1185">Reference proteome</keyword>
<evidence type="ECO:0000313" key="2">
    <source>
        <dbReference type="Proteomes" id="UP000827872"/>
    </source>
</evidence>
<name>A0ACB8E9Z7_9SAUR</name>
<comment type="caution">
    <text evidence="1">The sequence shown here is derived from an EMBL/GenBank/DDBJ whole genome shotgun (WGS) entry which is preliminary data.</text>
</comment>
<accession>A0ACB8E9Z7</accession>